<dbReference type="Gene3D" id="3.90.550.10">
    <property type="entry name" value="Spore Coat Polysaccharide Biosynthesis Protein SpsA, Chain A"/>
    <property type="match status" value="1"/>
</dbReference>
<dbReference type="GO" id="GO:0016757">
    <property type="term" value="F:glycosyltransferase activity"/>
    <property type="evidence" value="ECO:0007669"/>
    <property type="project" value="UniProtKB-KW"/>
</dbReference>
<gene>
    <name evidence="5" type="primary">cps18K</name>
</gene>
<evidence type="ECO:0000256" key="1">
    <source>
        <dbReference type="ARBA" id="ARBA00006739"/>
    </source>
</evidence>
<evidence type="ECO:0000313" key="5">
    <source>
        <dbReference type="EMBL" id="BAM94757.1"/>
    </source>
</evidence>
<dbReference type="RefSeq" id="WP_029174890.1">
    <property type="nucleotide sequence ID" value="NZ_JABTZP010000035.1"/>
</dbReference>
<dbReference type="PANTHER" id="PTHR43685:SF5">
    <property type="entry name" value="GLYCOSYLTRANSFERASE EPSE-RELATED"/>
    <property type="match status" value="1"/>
</dbReference>
<reference evidence="5" key="1">
    <citation type="journal article" date="2013" name="Appl. Environ. Microbiol.">
        <title>Genetic analysis of capsular polysaccharide synthesis gene clusters from all serotypes of Streptococcus suis: potential mechanisms for generation of capsular variation.</title>
        <authorList>
            <person name="Okura M."/>
            <person name="Takamatsu D."/>
            <person name="Maruyama F."/>
            <person name="Nozawa T."/>
            <person name="Nakagawa I."/>
            <person name="Osaki M."/>
            <person name="Sekizaki T."/>
            <person name="Gottschalk M."/>
            <person name="Kumagai Y."/>
            <person name="Hamada S."/>
        </authorList>
    </citation>
    <scope>NUCLEOTIDE SEQUENCE</scope>
    <source>
        <strain evidence="5">NT77</strain>
    </source>
</reference>
<dbReference type="InterPro" id="IPR029044">
    <property type="entry name" value="Nucleotide-diphossugar_trans"/>
</dbReference>
<dbReference type="EMBL" id="AB737825">
    <property type="protein sequence ID" value="BAM94757.1"/>
    <property type="molecule type" value="Genomic_DNA"/>
</dbReference>
<dbReference type="InterPro" id="IPR001173">
    <property type="entry name" value="Glyco_trans_2-like"/>
</dbReference>
<dbReference type="InterPro" id="IPR050834">
    <property type="entry name" value="Glycosyltransf_2"/>
</dbReference>
<accession>M1VP02</accession>
<organism evidence="5">
    <name type="scientific">Streptococcus suis</name>
    <dbReference type="NCBI Taxonomy" id="1307"/>
    <lineage>
        <taxon>Bacteria</taxon>
        <taxon>Bacillati</taxon>
        <taxon>Bacillota</taxon>
        <taxon>Bacilli</taxon>
        <taxon>Lactobacillales</taxon>
        <taxon>Streptococcaceae</taxon>
        <taxon>Streptococcus</taxon>
    </lineage>
</organism>
<dbReference type="AlphaFoldDB" id="M1VP02"/>
<name>M1VP02_STRSU</name>
<keyword evidence="3 5" id="KW-0808">Transferase</keyword>
<evidence type="ECO:0000259" key="4">
    <source>
        <dbReference type="Pfam" id="PF00535"/>
    </source>
</evidence>
<comment type="similarity">
    <text evidence="1">Belongs to the glycosyltransferase 2 family.</text>
</comment>
<dbReference type="Pfam" id="PF00535">
    <property type="entry name" value="Glycos_transf_2"/>
    <property type="match status" value="1"/>
</dbReference>
<protein>
    <submittedName>
        <fullName evidence="5">Glycosyltransferase</fullName>
    </submittedName>
</protein>
<keyword evidence="2" id="KW-0328">Glycosyltransferase</keyword>
<evidence type="ECO:0000256" key="2">
    <source>
        <dbReference type="ARBA" id="ARBA00022676"/>
    </source>
</evidence>
<dbReference type="SUPFAM" id="SSF53448">
    <property type="entry name" value="Nucleotide-diphospho-sugar transferases"/>
    <property type="match status" value="1"/>
</dbReference>
<dbReference type="PANTHER" id="PTHR43685">
    <property type="entry name" value="GLYCOSYLTRANSFERASE"/>
    <property type="match status" value="1"/>
</dbReference>
<sequence>MGKEVLVSIIMGAYNNENTISRAIESILAQTHQNWEFIICDDCSTDSTLQILEEFSKIDQRIKVLTNAKNSKLAYSLNRCLEYCNGEFVARMDADDISKNSRISKQLDFLQSNLDIDLVGSNAYVDSGTGEYGVRMVKEVPTKEDIIYGPTFIHPSVMFRKKAILDIGGYTVSNRTFRGQDWDLWFKFFANELKAYNIQEYLLIYSEPKEAAKKRTFFGSVALSKTAFWGFKKLNVPLWKYPIALKPVVSFFIKKFFF</sequence>
<proteinExistence type="inferred from homology"/>
<evidence type="ECO:0000256" key="3">
    <source>
        <dbReference type="ARBA" id="ARBA00022679"/>
    </source>
</evidence>
<feature type="domain" description="Glycosyltransferase 2-like" evidence="4">
    <location>
        <begin position="8"/>
        <end position="141"/>
    </location>
</feature>